<keyword evidence="5" id="KW-0411">Iron-sulfur</keyword>
<dbReference type="GO" id="GO:0051989">
    <property type="term" value="F:coproporphyrinogen dehydrogenase activity"/>
    <property type="evidence" value="ECO:0007669"/>
    <property type="project" value="UniProtKB-EC"/>
</dbReference>
<dbReference type="InterPro" id="IPR013785">
    <property type="entry name" value="Aldolase_TIM"/>
</dbReference>
<evidence type="ECO:0000256" key="3">
    <source>
        <dbReference type="ARBA" id="ARBA00022723"/>
    </source>
</evidence>
<name>A0ABU0MXM4_9FIRM</name>
<dbReference type="SFLD" id="SFLDG01082">
    <property type="entry name" value="B12-binding_domain_containing"/>
    <property type="match status" value="1"/>
</dbReference>
<dbReference type="SFLD" id="SFLDG01065">
    <property type="entry name" value="anaerobic_coproporphyrinogen-I"/>
    <property type="match status" value="1"/>
</dbReference>
<dbReference type="InterPro" id="IPR034505">
    <property type="entry name" value="Coproporphyrinogen-III_oxidase"/>
</dbReference>
<comment type="caution">
    <text evidence="7">The sequence shown here is derived from an EMBL/GenBank/DDBJ whole genome shotgun (WGS) entry which is preliminary data.</text>
</comment>
<dbReference type="SUPFAM" id="SSF102114">
    <property type="entry name" value="Radical SAM enzymes"/>
    <property type="match status" value="1"/>
</dbReference>
<dbReference type="Proteomes" id="UP001232584">
    <property type="component" value="Unassembled WGS sequence"/>
</dbReference>
<keyword evidence="2" id="KW-0949">S-adenosyl-L-methionine</keyword>
<dbReference type="InterPro" id="IPR006638">
    <property type="entry name" value="Elp3/MiaA/NifB-like_rSAM"/>
</dbReference>
<evidence type="ECO:0000256" key="5">
    <source>
        <dbReference type="ARBA" id="ARBA00023014"/>
    </source>
</evidence>
<dbReference type="InterPro" id="IPR007197">
    <property type="entry name" value="rSAM"/>
</dbReference>
<dbReference type="PROSITE" id="PS51918">
    <property type="entry name" value="RADICAL_SAM"/>
    <property type="match status" value="1"/>
</dbReference>
<dbReference type="CDD" id="cd01335">
    <property type="entry name" value="Radical_SAM"/>
    <property type="match status" value="1"/>
</dbReference>
<evidence type="ECO:0000313" key="8">
    <source>
        <dbReference type="Proteomes" id="UP001232584"/>
    </source>
</evidence>
<keyword evidence="7" id="KW-0560">Oxidoreductase</keyword>
<gene>
    <name evidence="7" type="ORF">QOZ92_000750</name>
</gene>
<protein>
    <recommendedName>
        <fullName evidence="1">Heme chaperone HemW</fullName>
    </recommendedName>
</protein>
<accession>A0ABU0MXM4</accession>
<dbReference type="Gene3D" id="3.20.20.70">
    <property type="entry name" value="Aldolase class I"/>
    <property type="match status" value="1"/>
</dbReference>
<dbReference type="PANTHER" id="PTHR13932:SF5">
    <property type="entry name" value="RADICAL S-ADENOSYL METHIONINE DOMAIN-CONTAINING PROTEIN 1, MITOCHONDRIAL"/>
    <property type="match status" value="1"/>
</dbReference>
<dbReference type="SMART" id="SM00729">
    <property type="entry name" value="Elp3"/>
    <property type="match status" value="1"/>
</dbReference>
<evidence type="ECO:0000256" key="1">
    <source>
        <dbReference type="ARBA" id="ARBA00017228"/>
    </source>
</evidence>
<evidence type="ECO:0000256" key="4">
    <source>
        <dbReference type="ARBA" id="ARBA00023004"/>
    </source>
</evidence>
<evidence type="ECO:0000256" key="2">
    <source>
        <dbReference type="ARBA" id="ARBA00022691"/>
    </source>
</evidence>
<dbReference type="InterPro" id="IPR058240">
    <property type="entry name" value="rSAM_sf"/>
</dbReference>
<dbReference type="Pfam" id="PF04055">
    <property type="entry name" value="Radical_SAM"/>
    <property type="match status" value="1"/>
</dbReference>
<organism evidence="7 8">
    <name type="scientific">Paraclostridium ghonii</name>
    <dbReference type="NCBI Taxonomy" id="29358"/>
    <lineage>
        <taxon>Bacteria</taxon>
        <taxon>Bacillati</taxon>
        <taxon>Bacillota</taxon>
        <taxon>Clostridia</taxon>
        <taxon>Peptostreptococcales</taxon>
        <taxon>Peptostreptococcaceae</taxon>
        <taxon>Paraclostridium</taxon>
    </lineage>
</organism>
<dbReference type="RefSeq" id="WP_307503214.1">
    <property type="nucleotide sequence ID" value="NZ_BAAACE010000029.1"/>
</dbReference>
<dbReference type="SFLD" id="SFLDS00029">
    <property type="entry name" value="Radical_SAM"/>
    <property type="match status" value="1"/>
</dbReference>
<keyword evidence="3" id="KW-0479">Metal-binding</keyword>
<reference evidence="7 8" key="1">
    <citation type="submission" date="2023-07" db="EMBL/GenBank/DDBJ databases">
        <title>Genomic Encyclopedia of Type Strains, Phase IV (KMG-IV): sequencing the most valuable type-strain genomes for metagenomic binning, comparative biology and taxonomic classification.</title>
        <authorList>
            <person name="Goeker M."/>
        </authorList>
    </citation>
    <scope>NUCLEOTIDE SEQUENCE [LARGE SCALE GENOMIC DNA]</scope>
    <source>
        <strain evidence="7 8">DSM 15049</strain>
    </source>
</reference>
<sequence>MLTNILRPILNRNFKPFEFVKCTDNNDLDYVNLNNKDNLGLYIHIPFCKSICSFCPYNKVLYDEKKAFEYKKALLKEIKLANIRYKKQDITSLYFGGGTPALLIEFLEEIIVTVKENFNLKGSLAIELHPSNINLRLLNKLKSLGFNMISVGIQSFNKNCLKSLGRKENNEVEKIKLIKEVGFQTIDIDLIFGIPNQSIEDLKEDVALAFKIGATQISTYPFIDFSYANNKRKPLSANEKKKMLFELVNMAEKIGLERTSVWTFAKPDTEKYSSITRENFIGLGPGAASLFDDKFRLNTFSVEEYINVINKNEFACALVLNFTKFSRKSYWLFWNVYNMNLDKELYKKMFDSELSKDYRFELSLAKKMNLLKEDESGYKVTTKGSYYFHVVEQIYTSQYIDKTWSIAQNNPWPNKIKLY</sequence>
<evidence type="ECO:0000259" key="6">
    <source>
        <dbReference type="PROSITE" id="PS51918"/>
    </source>
</evidence>
<feature type="domain" description="Radical SAM core" evidence="6">
    <location>
        <begin position="33"/>
        <end position="257"/>
    </location>
</feature>
<proteinExistence type="predicted"/>
<keyword evidence="8" id="KW-1185">Reference proteome</keyword>
<dbReference type="PANTHER" id="PTHR13932">
    <property type="entry name" value="COPROPORPHYRINIGEN III OXIDASE"/>
    <property type="match status" value="1"/>
</dbReference>
<dbReference type="EMBL" id="JAUSWG010000002">
    <property type="protein sequence ID" value="MDQ0555637.1"/>
    <property type="molecule type" value="Genomic_DNA"/>
</dbReference>
<evidence type="ECO:0000313" key="7">
    <source>
        <dbReference type="EMBL" id="MDQ0555637.1"/>
    </source>
</evidence>
<keyword evidence="4" id="KW-0408">Iron</keyword>